<evidence type="ECO:0000259" key="1">
    <source>
        <dbReference type="PROSITE" id="PS50943"/>
    </source>
</evidence>
<feature type="domain" description="HTH cro/C1-type" evidence="1">
    <location>
        <begin position="18"/>
        <end position="72"/>
    </location>
</feature>
<dbReference type="AlphaFoldDB" id="A0A8A1US15"/>
<dbReference type="Pfam" id="PF19054">
    <property type="entry name" value="DUF5753"/>
    <property type="match status" value="1"/>
</dbReference>
<evidence type="ECO:0000313" key="2">
    <source>
        <dbReference type="EMBL" id="QST83716.1"/>
    </source>
</evidence>
<dbReference type="RefSeq" id="WP_063604428.1">
    <property type="nucleotide sequence ID" value="NZ_CP048261.1"/>
</dbReference>
<reference evidence="2" key="1">
    <citation type="submission" date="2012-12" db="EMBL/GenBank/DDBJ databases">
        <authorList>
            <person name="Pethick F.E."/>
            <person name="MacFadyen A.C."/>
            <person name="Tang Z."/>
            <person name="Sangal V."/>
            <person name="Tze-Tze L."/>
            <person name="Chu J."/>
            <person name="Guo M."/>
            <person name="Kirby R."/>
            <person name="Hoskisson P.A."/>
            <person name="Herron P.R."/>
            <person name="Hunter I.S."/>
        </authorList>
    </citation>
    <scope>NUCLEOTIDE SEQUENCE</scope>
    <source>
        <strain evidence="2">ATCC 10970</strain>
    </source>
</reference>
<dbReference type="Proteomes" id="UP000011074">
    <property type="component" value="Chromosome"/>
</dbReference>
<gene>
    <name evidence="2" type="ORF">SRIM_029240</name>
</gene>
<evidence type="ECO:0000313" key="3">
    <source>
        <dbReference type="Proteomes" id="UP000011074"/>
    </source>
</evidence>
<dbReference type="Pfam" id="PF13560">
    <property type="entry name" value="HTH_31"/>
    <property type="match status" value="1"/>
</dbReference>
<dbReference type="SMART" id="SM00530">
    <property type="entry name" value="HTH_XRE"/>
    <property type="match status" value="1"/>
</dbReference>
<dbReference type="Gene3D" id="1.10.260.40">
    <property type="entry name" value="lambda repressor-like DNA-binding domains"/>
    <property type="match status" value="1"/>
</dbReference>
<dbReference type="CDD" id="cd00093">
    <property type="entry name" value="HTH_XRE"/>
    <property type="match status" value="1"/>
</dbReference>
<sequence length="283" mass="31575">MAATGPPTLRQRRLGIELRRLRERAGMSSTDAAAMIGIQQARMSMIEAGRHGVSADRVRAMARGYSCDDGDLVEALVSMTGRRERGWWDEYRELLPASVVEVAEFEHHASAIRVAVVASMPGLLQTSEHARAMFRRRVPTLRPHEVEHRATFRMKRQAVLYDDPPKPYTAVVHEAALRLEYAGADISRQQLLYLVEMSERPNVSVLVIPFGANDFPAVGQPITYAAGPIPQLSTVALDADHGCEHLTAEAQLDRYRAVLDRMEEAALPQGKSRDFIRRIAKNI</sequence>
<dbReference type="GeneID" id="66858147"/>
<proteinExistence type="predicted"/>
<dbReference type="PROSITE" id="PS50943">
    <property type="entry name" value="HTH_CROC1"/>
    <property type="match status" value="1"/>
</dbReference>
<dbReference type="GO" id="GO:0003677">
    <property type="term" value="F:DNA binding"/>
    <property type="evidence" value="ECO:0007669"/>
    <property type="project" value="InterPro"/>
</dbReference>
<organism evidence="2 3">
    <name type="scientific">Streptomyces rimosus subsp. rimosus (strain ATCC 10970 / DSM 40260 / JCM 4667 / NRRL 2234)</name>
    <dbReference type="NCBI Taxonomy" id="1265868"/>
    <lineage>
        <taxon>Bacteria</taxon>
        <taxon>Bacillati</taxon>
        <taxon>Actinomycetota</taxon>
        <taxon>Actinomycetes</taxon>
        <taxon>Kitasatosporales</taxon>
        <taxon>Streptomycetaceae</taxon>
        <taxon>Streptomyces</taxon>
    </lineage>
</organism>
<dbReference type="EMBL" id="CP048261">
    <property type="protein sequence ID" value="QST83716.1"/>
    <property type="molecule type" value="Genomic_DNA"/>
</dbReference>
<reference evidence="2" key="2">
    <citation type="submission" date="2020-01" db="EMBL/GenBank/DDBJ databases">
        <authorList>
            <person name="Algora L."/>
            <person name="Schniete J.K."/>
            <person name="MacFadyen A."/>
            <person name="Hoskisson P.A."/>
            <person name="Hunter I.S."/>
            <person name="Herron P.R."/>
        </authorList>
    </citation>
    <scope>NUCLEOTIDE SEQUENCE</scope>
    <source>
        <strain evidence="2">ATCC 10970</strain>
    </source>
</reference>
<protein>
    <submittedName>
        <fullName evidence="2">Helix-turn-helix domain-containing protein</fullName>
    </submittedName>
</protein>
<name>A0A8A1US15_STRR1</name>
<dbReference type="InterPro" id="IPR010982">
    <property type="entry name" value="Lambda_DNA-bd_dom_sf"/>
</dbReference>
<dbReference type="InterPro" id="IPR043917">
    <property type="entry name" value="DUF5753"/>
</dbReference>
<dbReference type="SUPFAM" id="SSF47413">
    <property type="entry name" value="lambda repressor-like DNA-binding domains"/>
    <property type="match status" value="1"/>
</dbReference>
<reference evidence="2" key="3">
    <citation type="journal article" date="2021" name="bioRxiv">
        <title>Bilateral symmetry of linear streptomycete chromosomes.</title>
        <authorList>
            <person name="Algora-Gallardo L."/>
            <person name="Schniete J.K."/>
            <person name="Mark D.R."/>
            <person name="Hunter I.S."/>
            <person name="Herron P.R."/>
        </authorList>
    </citation>
    <scope>NUCLEOTIDE SEQUENCE</scope>
    <source>
        <strain evidence="2">ATCC 10970</strain>
    </source>
</reference>
<dbReference type="InterPro" id="IPR001387">
    <property type="entry name" value="Cro/C1-type_HTH"/>
</dbReference>
<accession>A0A8A1US15</accession>